<dbReference type="EMBL" id="CP058649">
    <property type="protein sequence ID" value="QUI23967.1"/>
    <property type="molecule type" value="Genomic_DNA"/>
</dbReference>
<dbReference type="AlphaFoldDB" id="A0A8J8SI09"/>
<proteinExistence type="predicted"/>
<dbReference type="InterPro" id="IPR002145">
    <property type="entry name" value="CopG"/>
</dbReference>
<accession>A0A8J8SI09</accession>
<dbReference type="RefSeq" id="WP_212694657.1">
    <property type="nucleotide sequence ID" value="NZ_CP058649.1"/>
</dbReference>
<dbReference type="Pfam" id="PF01402">
    <property type="entry name" value="RHH_1"/>
    <property type="match status" value="1"/>
</dbReference>
<dbReference type="Proteomes" id="UP000683246">
    <property type="component" value="Chromosome"/>
</dbReference>
<sequence>MSPKKMGRPPSEKPKNIKLQIRVDQDTMDILDECVKKLKSNRSDVVRKGIKKIADDLKAN</sequence>
<feature type="domain" description="Ribbon-helix-helix protein CopG" evidence="1">
    <location>
        <begin position="19"/>
        <end position="47"/>
    </location>
</feature>
<evidence type="ECO:0000313" key="2">
    <source>
        <dbReference type="EMBL" id="QUI23967.1"/>
    </source>
</evidence>
<keyword evidence="3" id="KW-1185">Reference proteome</keyword>
<protein>
    <submittedName>
        <fullName evidence="2">CopG family transcriptional regulator</fullName>
    </submittedName>
</protein>
<evidence type="ECO:0000259" key="1">
    <source>
        <dbReference type="Pfam" id="PF01402"/>
    </source>
</evidence>
<name>A0A8J8SI09_9FIRM</name>
<organism evidence="2 3">
    <name type="scientific">Vallitalea pronyensis</name>
    <dbReference type="NCBI Taxonomy" id="1348613"/>
    <lineage>
        <taxon>Bacteria</taxon>
        <taxon>Bacillati</taxon>
        <taxon>Bacillota</taxon>
        <taxon>Clostridia</taxon>
        <taxon>Lachnospirales</taxon>
        <taxon>Vallitaleaceae</taxon>
        <taxon>Vallitalea</taxon>
    </lineage>
</organism>
<reference evidence="2" key="1">
    <citation type="submission" date="2020-07" db="EMBL/GenBank/DDBJ databases">
        <title>Vallitalea pronyensis genome.</title>
        <authorList>
            <person name="Postec A."/>
        </authorList>
    </citation>
    <scope>NUCLEOTIDE SEQUENCE</scope>
    <source>
        <strain evidence="2">FatNI3</strain>
    </source>
</reference>
<dbReference type="GO" id="GO:0006355">
    <property type="term" value="P:regulation of DNA-templated transcription"/>
    <property type="evidence" value="ECO:0007669"/>
    <property type="project" value="InterPro"/>
</dbReference>
<evidence type="ECO:0000313" key="3">
    <source>
        <dbReference type="Proteomes" id="UP000683246"/>
    </source>
</evidence>
<gene>
    <name evidence="2" type="ORF">HZI73_17435</name>
</gene>
<dbReference type="KEGG" id="vpy:HZI73_17435"/>